<evidence type="ECO:0000313" key="2">
    <source>
        <dbReference type="EMBL" id="WOH08992.1"/>
    </source>
</evidence>
<dbReference type="OMA" id="CTPAYIN"/>
<feature type="region of interest" description="Disordered" evidence="1">
    <location>
        <begin position="123"/>
        <end position="156"/>
    </location>
</feature>
<organism evidence="2 3">
    <name type="scientific">Daucus carota subsp. sativus</name>
    <name type="common">Carrot</name>
    <dbReference type="NCBI Taxonomy" id="79200"/>
    <lineage>
        <taxon>Eukaryota</taxon>
        <taxon>Viridiplantae</taxon>
        <taxon>Streptophyta</taxon>
        <taxon>Embryophyta</taxon>
        <taxon>Tracheophyta</taxon>
        <taxon>Spermatophyta</taxon>
        <taxon>Magnoliopsida</taxon>
        <taxon>eudicotyledons</taxon>
        <taxon>Gunneridae</taxon>
        <taxon>Pentapetalae</taxon>
        <taxon>asterids</taxon>
        <taxon>campanulids</taxon>
        <taxon>Apiales</taxon>
        <taxon>Apiaceae</taxon>
        <taxon>Apioideae</taxon>
        <taxon>Scandiceae</taxon>
        <taxon>Daucinae</taxon>
        <taxon>Daucus</taxon>
        <taxon>Daucus sect. Daucus</taxon>
    </lineage>
</organism>
<dbReference type="AlphaFoldDB" id="A0A161X5H0"/>
<feature type="compositionally biased region" description="Low complexity" evidence="1">
    <location>
        <begin position="144"/>
        <end position="156"/>
    </location>
</feature>
<gene>
    <name evidence="2" type="ORF">DCAR_0728443</name>
</gene>
<reference evidence="2" key="2">
    <citation type="submission" date="2022-03" db="EMBL/GenBank/DDBJ databases">
        <title>Draft title - Genomic analysis of global carrot germplasm unveils the trajectory of domestication and the origin of high carotenoid orange carrot.</title>
        <authorList>
            <person name="Iorizzo M."/>
            <person name="Ellison S."/>
            <person name="Senalik D."/>
            <person name="Macko-Podgorni A."/>
            <person name="Grzebelus D."/>
            <person name="Bostan H."/>
            <person name="Rolling W."/>
            <person name="Curaba J."/>
            <person name="Simon P."/>
        </authorList>
    </citation>
    <scope>NUCLEOTIDE SEQUENCE</scope>
    <source>
        <tissue evidence="2">Leaf</tissue>
    </source>
</reference>
<dbReference type="Gramene" id="KZM87653">
    <property type="protein sequence ID" value="KZM87653"/>
    <property type="gene ID" value="DCAR_024756"/>
</dbReference>
<dbReference type="OrthoDB" id="1911663at2759"/>
<dbReference type="EMBL" id="CP093349">
    <property type="protein sequence ID" value="WOH08992.1"/>
    <property type="molecule type" value="Genomic_DNA"/>
</dbReference>
<dbReference type="InterPro" id="IPR012876">
    <property type="entry name" value="DUF1677_pln"/>
</dbReference>
<feature type="compositionally biased region" description="Polar residues" evidence="1">
    <location>
        <begin position="127"/>
        <end position="136"/>
    </location>
</feature>
<dbReference type="PANTHER" id="PTHR33108:SF3">
    <property type="entry name" value="DUF1677 FAMILY PROTEIN"/>
    <property type="match status" value="1"/>
</dbReference>
<dbReference type="KEGG" id="dcr:108194759"/>
<dbReference type="Proteomes" id="UP000077755">
    <property type="component" value="Chromosome 7"/>
</dbReference>
<evidence type="ECO:0000256" key="1">
    <source>
        <dbReference type="SAM" id="MobiDB-lite"/>
    </source>
</evidence>
<accession>A0A161X5H0</accession>
<proteinExistence type="predicted"/>
<dbReference type="Pfam" id="PF07911">
    <property type="entry name" value="DUF1677"/>
    <property type="match status" value="1"/>
</dbReference>
<sequence length="156" mass="17285">MKSISSATEKPKEVVDFLRGVQPSNPAQSEVEMVKCDSCGFTEDCTPEYIIQIREKYDGRWICGLCAEAVKDQVLRSDGNMSTEEALERHMAFCLNFQSSSPPSSTLEHPIFAMGRILRRSLDSPKGLQSTPNSPVQGDRRSSLLRSQSCFSSLSS</sequence>
<reference evidence="2" key="1">
    <citation type="journal article" date="2016" name="Nat. Genet.">
        <title>A high-quality carrot genome assembly provides new insights into carotenoid accumulation and asterid genome evolution.</title>
        <authorList>
            <person name="Iorizzo M."/>
            <person name="Ellison S."/>
            <person name="Senalik D."/>
            <person name="Zeng P."/>
            <person name="Satapoomin P."/>
            <person name="Huang J."/>
            <person name="Bowman M."/>
            <person name="Iovene M."/>
            <person name="Sanseverino W."/>
            <person name="Cavagnaro P."/>
            <person name="Yildiz M."/>
            <person name="Macko-Podgorni A."/>
            <person name="Moranska E."/>
            <person name="Grzebelus E."/>
            <person name="Grzebelus D."/>
            <person name="Ashrafi H."/>
            <person name="Zheng Z."/>
            <person name="Cheng S."/>
            <person name="Spooner D."/>
            <person name="Van Deynze A."/>
            <person name="Simon P."/>
        </authorList>
    </citation>
    <scope>NUCLEOTIDE SEQUENCE</scope>
    <source>
        <tissue evidence="2">Leaf</tissue>
    </source>
</reference>
<evidence type="ECO:0000313" key="3">
    <source>
        <dbReference type="Proteomes" id="UP000077755"/>
    </source>
</evidence>
<dbReference type="PANTHER" id="PTHR33108">
    <property type="entry name" value="OS01G0745000 PROTEIN"/>
    <property type="match status" value="1"/>
</dbReference>
<keyword evidence="3" id="KW-1185">Reference proteome</keyword>
<protein>
    <submittedName>
        <fullName evidence="2">Uncharacterized protein</fullName>
    </submittedName>
</protein>
<name>A0A161X5H0_DAUCS</name>